<dbReference type="PANTHER" id="PTHR43415">
    <property type="entry name" value="SPERMIDINE N(1)-ACETYLTRANSFERASE"/>
    <property type="match status" value="1"/>
</dbReference>
<name>A0A3B1CLN1_9ZZZZ</name>
<gene>
    <name evidence="2" type="ORF">MNBD_NITROSPIRAE02-549</name>
</gene>
<organism evidence="2">
    <name type="scientific">hydrothermal vent metagenome</name>
    <dbReference type="NCBI Taxonomy" id="652676"/>
    <lineage>
        <taxon>unclassified sequences</taxon>
        <taxon>metagenomes</taxon>
        <taxon>ecological metagenomes</taxon>
    </lineage>
</organism>
<protein>
    <recommendedName>
        <fullName evidence="1">N-acetyltransferase domain-containing protein</fullName>
    </recommendedName>
</protein>
<evidence type="ECO:0000313" key="2">
    <source>
        <dbReference type="EMBL" id="VAX31059.1"/>
    </source>
</evidence>
<dbReference type="Pfam" id="PF00583">
    <property type="entry name" value="Acetyltransf_1"/>
    <property type="match status" value="1"/>
</dbReference>
<dbReference type="Gene3D" id="3.40.630.30">
    <property type="match status" value="1"/>
</dbReference>
<accession>A0A3B1CLN1</accession>
<dbReference type="InterPro" id="IPR000182">
    <property type="entry name" value="GNAT_dom"/>
</dbReference>
<dbReference type="EMBL" id="UOGH01000194">
    <property type="protein sequence ID" value="VAX31059.1"/>
    <property type="molecule type" value="Genomic_DNA"/>
</dbReference>
<sequence length="174" mass="20449">MLWVRMPRYMKEDKLRLRPLRIFDASSINKWLRSKVILKTAGLSKPAYLSWFFVWWWIKRSFDCSFCIETESRPIGFIALYNMRLGKSAEITLMIFESALRRHGYGTRAFKLLAHNLQRHAVVKEILAGVEADNHTALSFWKSLGFQEVSSREGIINMSLDLKNDLMKKARFEN</sequence>
<evidence type="ECO:0000259" key="1">
    <source>
        <dbReference type="PROSITE" id="PS51186"/>
    </source>
</evidence>
<reference evidence="2" key="1">
    <citation type="submission" date="2018-06" db="EMBL/GenBank/DDBJ databases">
        <authorList>
            <person name="Zhirakovskaya E."/>
        </authorList>
    </citation>
    <scope>NUCLEOTIDE SEQUENCE</scope>
</reference>
<proteinExistence type="predicted"/>
<feature type="domain" description="N-acetyltransferase" evidence="1">
    <location>
        <begin position="15"/>
        <end position="163"/>
    </location>
</feature>
<dbReference type="GO" id="GO:0016747">
    <property type="term" value="F:acyltransferase activity, transferring groups other than amino-acyl groups"/>
    <property type="evidence" value="ECO:0007669"/>
    <property type="project" value="InterPro"/>
</dbReference>
<dbReference type="InterPro" id="IPR016181">
    <property type="entry name" value="Acyl_CoA_acyltransferase"/>
</dbReference>
<dbReference type="SUPFAM" id="SSF55729">
    <property type="entry name" value="Acyl-CoA N-acyltransferases (Nat)"/>
    <property type="match status" value="1"/>
</dbReference>
<dbReference type="PROSITE" id="PS51186">
    <property type="entry name" value="GNAT"/>
    <property type="match status" value="1"/>
</dbReference>
<dbReference type="PANTHER" id="PTHR43415:SF3">
    <property type="entry name" value="GNAT-FAMILY ACETYLTRANSFERASE"/>
    <property type="match status" value="1"/>
</dbReference>
<dbReference type="AlphaFoldDB" id="A0A3B1CLN1"/>